<name>A0A498MG66_LABRO</name>
<dbReference type="AlphaFoldDB" id="A0A498MG66"/>
<evidence type="ECO:0000313" key="2">
    <source>
        <dbReference type="Proteomes" id="UP000290572"/>
    </source>
</evidence>
<accession>A0A498MG66</accession>
<comment type="caution">
    <text evidence="1">The sequence shown here is derived from an EMBL/GenBank/DDBJ whole genome shotgun (WGS) entry which is preliminary data.</text>
</comment>
<proteinExistence type="predicted"/>
<gene>
    <name evidence="1" type="ORF">ROHU_026210</name>
</gene>
<protein>
    <submittedName>
        <fullName evidence="1">Uncharacterized protein</fullName>
    </submittedName>
</protein>
<keyword evidence="2" id="KW-1185">Reference proteome</keyword>
<reference evidence="1 2" key="1">
    <citation type="submission" date="2018-03" db="EMBL/GenBank/DDBJ databases">
        <title>Draft genome sequence of Rohu Carp (Labeo rohita).</title>
        <authorList>
            <person name="Das P."/>
            <person name="Kushwaha B."/>
            <person name="Joshi C.G."/>
            <person name="Kumar D."/>
            <person name="Nagpure N.S."/>
            <person name="Sahoo L."/>
            <person name="Das S.P."/>
            <person name="Bit A."/>
            <person name="Patnaik S."/>
            <person name="Meher P.K."/>
            <person name="Jayasankar P."/>
            <person name="Koringa P.G."/>
            <person name="Patel N.V."/>
            <person name="Hinsu A.T."/>
            <person name="Kumar R."/>
            <person name="Pandey M."/>
            <person name="Agarwal S."/>
            <person name="Srivastava S."/>
            <person name="Singh M."/>
            <person name="Iquebal M.A."/>
            <person name="Jaiswal S."/>
            <person name="Angadi U.B."/>
            <person name="Kumar N."/>
            <person name="Raza M."/>
            <person name="Shah T.M."/>
            <person name="Rai A."/>
            <person name="Jena J.K."/>
        </authorList>
    </citation>
    <scope>NUCLEOTIDE SEQUENCE [LARGE SCALE GENOMIC DNA]</scope>
    <source>
        <strain evidence="1">DASCIFA01</strain>
        <tissue evidence="1">Testis</tissue>
    </source>
</reference>
<evidence type="ECO:0000313" key="1">
    <source>
        <dbReference type="EMBL" id="RXN18364.1"/>
    </source>
</evidence>
<dbReference type="EMBL" id="QBIY01012720">
    <property type="protein sequence ID" value="RXN18364.1"/>
    <property type="molecule type" value="Genomic_DNA"/>
</dbReference>
<sequence length="157" mass="17303">MCLRPQRPSYEDLTQGRLSGDVPDGKTAAILQLSLNYILQLMCVIKSCQPSHPSFLFPSRGCEHIAVPEGSSVDNLCSPHMSERRAVQGSELARSAKQVYDGKTRAVKGEFSYVELLSASKGVWIHYQACLFDESRPPIVLNVYATETRLPCLGASE</sequence>
<organism evidence="1 2">
    <name type="scientific">Labeo rohita</name>
    <name type="common">Indian major carp</name>
    <name type="synonym">Cyprinus rohita</name>
    <dbReference type="NCBI Taxonomy" id="84645"/>
    <lineage>
        <taxon>Eukaryota</taxon>
        <taxon>Metazoa</taxon>
        <taxon>Chordata</taxon>
        <taxon>Craniata</taxon>
        <taxon>Vertebrata</taxon>
        <taxon>Euteleostomi</taxon>
        <taxon>Actinopterygii</taxon>
        <taxon>Neopterygii</taxon>
        <taxon>Teleostei</taxon>
        <taxon>Ostariophysi</taxon>
        <taxon>Cypriniformes</taxon>
        <taxon>Cyprinidae</taxon>
        <taxon>Labeoninae</taxon>
        <taxon>Labeonini</taxon>
        <taxon>Labeo</taxon>
    </lineage>
</organism>
<dbReference type="Proteomes" id="UP000290572">
    <property type="component" value="Unassembled WGS sequence"/>
</dbReference>